<keyword evidence="3" id="KW-0813">Transport</keyword>
<protein>
    <submittedName>
        <fullName evidence="12">Sec13</fullName>
    </submittedName>
</protein>
<keyword evidence="10" id="KW-0539">Nucleus</keyword>
<dbReference type="InterPro" id="IPR036322">
    <property type="entry name" value="WD40_repeat_dom_sf"/>
</dbReference>
<dbReference type="InterPro" id="IPR037363">
    <property type="entry name" value="Sec13/Seh1_fam"/>
</dbReference>
<evidence type="ECO:0000256" key="2">
    <source>
        <dbReference type="ARBA" id="ARBA00010102"/>
    </source>
</evidence>
<gene>
    <name evidence="12" type="ORF">AV274_1520</name>
</gene>
<keyword evidence="13" id="KW-1185">Reference proteome</keyword>
<keyword evidence="7" id="KW-0653">Protein transport</keyword>
<dbReference type="GO" id="GO:0090114">
    <property type="term" value="P:COPII-coated vesicle budding"/>
    <property type="evidence" value="ECO:0007669"/>
    <property type="project" value="TreeGrafter"/>
</dbReference>
<keyword evidence="5" id="KW-0677">Repeat</keyword>
<dbReference type="PANTHER" id="PTHR11024:SF2">
    <property type="entry name" value="PROTEIN SEC13 HOMOLOG"/>
    <property type="match status" value="1"/>
</dbReference>
<proteinExistence type="inferred from homology"/>
<evidence type="ECO:0000256" key="4">
    <source>
        <dbReference type="ARBA" id="ARBA00022574"/>
    </source>
</evidence>
<dbReference type="InterPro" id="IPR015943">
    <property type="entry name" value="WD40/YVTN_repeat-like_dom_sf"/>
</dbReference>
<dbReference type="GO" id="GO:0006606">
    <property type="term" value="P:protein import into nucleus"/>
    <property type="evidence" value="ECO:0007669"/>
    <property type="project" value="TreeGrafter"/>
</dbReference>
<comment type="similarity">
    <text evidence="2">Belongs to the WD repeat SEC13 family.</text>
</comment>
<comment type="subcellular location">
    <subcellularLocation>
        <location evidence="1">Nucleus</location>
        <location evidence="1">Nuclear pore complex</location>
    </subcellularLocation>
</comment>
<dbReference type="Gene3D" id="2.130.10.10">
    <property type="entry name" value="YVTN repeat-like/Quinoprotein amine dehydrogenase"/>
    <property type="match status" value="1"/>
</dbReference>
<evidence type="ECO:0000256" key="3">
    <source>
        <dbReference type="ARBA" id="ARBA00022448"/>
    </source>
</evidence>
<evidence type="ECO:0000256" key="8">
    <source>
        <dbReference type="ARBA" id="ARBA00023010"/>
    </source>
</evidence>
<dbReference type="GO" id="GO:0051028">
    <property type="term" value="P:mRNA transport"/>
    <property type="evidence" value="ECO:0007669"/>
    <property type="project" value="UniProtKB-KW"/>
</dbReference>
<dbReference type="Proteomes" id="UP000078348">
    <property type="component" value="Unassembled WGS sequence"/>
</dbReference>
<keyword evidence="9" id="KW-0906">Nuclear pore complex</keyword>
<dbReference type="SUPFAM" id="SSF50978">
    <property type="entry name" value="WD40 repeat-like"/>
    <property type="match status" value="1"/>
</dbReference>
<keyword evidence="8" id="KW-0811">Translocation</keyword>
<evidence type="ECO:0000256" key="10">
    <source>
        <dbReference type="ARBA" id="ARBA00023242"/>
    </source>
</evidence>
<dbReference type="GO" id="GO:0005198">
    <property type="term" value="F:structural molecule activity"/>
    <property type="evidence" value="ECO:0007669"/>
    <property type="project" value="InterPro"/>
</dbReference>
<evidence type="ECO:0000256" key="5">
    <source>
        <dbReference type="ARBA" id="ARBA00022737"/>
    </source>
</evidence>
<dbReference type="GO" id="GO:0031080">
    <property type="term" value="C:nuclear pore outer ring"/>
    <property type="evidence" value="ECO:0007669"/>
    <property type="project" value="TreeGrafter"/>
</dbReference>
<dbReference type="EMBL" id="LXWW01000063">
    <property type="protein sequence ID" value="OAO16765.1"/>
    <property type="molecule type" value="Genomic_DNA"/>
</dbReference>
<dbReference type="STRING" id="478820.A0A196SI98"/>
<dbReference type="OrthoDB" id="364224at2759"/>
<feature type="repeat" description="WD" evidence="11">
    <location>
        <begin position="202"/>
        <end position="247"/>
    </location>
</feature>
<dbReference type="Pfam" id="PF00400">
    <property type="entry name" value="WD40"/>
    <property type="match status" value="4"/>
</dbReference>
<evidence type="ECO:0000313" key="13">
    <source>
        <dbReference type="Proteomes" id="UP000078348"/>
    </source>
</evidence>
<evidence type="ECO:0000256" key="11">
    <source>
        <dbReference type="PROSITE-ProRule" id="PRU00221"/>
    </source>
</evidence>
<evidence type="ECO:0000256" key="9">
    <source>
        <dbReference type="ARBA" id="ARBA00023132"/>
    </source>
</evidence>
<comment type="caution">
    <text evidence="12">The sequence shown here is derived from an EMBL/GenBank/DDBJ whole genome shotgun (WGS) entry which is preliminary data.</text>
</comment>
<dbReference type="PROSITE" id="PS50082">
    <property type="entry name" value="WD_REPEATS_2"/>
    <property type="match status" value="2"/>
</dbReference>
<evidence type="ECO:0000313" key="12">
    <source>
        <dbReference type="EMBL" id="OAO16765.1"/>
    </source>
</evidence>
<accession>A0A196SI98</accession>
<dbReference type="InterPro" id="IPR001680">
    <property type="entry name" value="WD40_rpt"/>
</dbReference>
<dbReference type="PANTHER" id="PTHR11024">
    <property type="entry name" value="NUCLEAR PORE COMPLEX PROTEIN SEC13 / SEH1 FAMILY MEMBER"/>
    <property type="match status" value="1"/>
</dbReference>
<dbReference type="SMART" id="SM00320">
    <property type="entry name" value="WD40"/>
    <property type="match status" value="5"/>
</dbReference>
<dbReference type="GO" id="GO:0030127">
    <property type="term" value="C:COPII vesicle coat"/>
    <property type="evidence" value="ECO:0007669"/>
    <property type="project" value="TreeGrafter"/>
</dbReference>
<sequence length="298" mass="33009">MSKDTITIDTQHGGMIHDAQLDYYGKLLATCSSDNIIRIYSIENGSSDLACEITEHSGPVWRVAWSHPKFGSLLASCSYDGTVKIFSIDKDKSYSTVYVYSGHKASVNGVAWAPYEYGLCLAAVSSDGSMSIHYLANETEWKSQSVLVCRSGCSSVSWCPYRPTASEGVIILRVAVGAGDSCVHVLKCLSSPVNPWEVESKLRGHSDRVRDVSWCPFIGFPVNMIASCGRDCQLCIWSQKNGDAWTTCHKQTYTDPVWRVSWSITGNLLAVSHGVDQVDLWKEMIDGSWRIVNREEKN</sequence>
<reference evidence="12 13" key="1">
    <citation type="submission" date="2016-05" db="EMBL/GenBank/DDBJ databases">
        <title>Nuclear genome of Blastocystis sp. subtype 1 NandII.</title>
        <authorList>
            <person name="Gentekaki E."/>
            <person name="Curtis B."/>
            <person name="Stairs C."/>
            <person name="Eme L."/>
            <person name="Herman E."/>
            <person name="Klimes V."/>
            <person name="Arias M.C."/>
            <person name="Elias M."/>
            <person name="Hilliou F."/>
            <person name="Klute M."/>
            <person name="Malik S.-B."/>
            <person name="Pightling A."/>
            <person name="Rachubinski R."/>
            <person name="Salas D."/>
            <person name="Schlacht A."/>
            <person name="Suga H."/>
            <person name="Archibald J."/>
            <person name="Ball S.G."/>
            <person name="Clark G."/>
            <person name="Dacks J."/>
            <person name="Van Der Giezen M."/>
            <person name="Tsaousis A."/>
            <person name="Roger A."/>
        </authorList>
    </citation>
    <scope>NUCLEOTIDE SEQUENCE [LARGE SCALE GENOMIC DNA]</scope>
    <source>
        <strain evidence="13">ATCC 50177 / NandII</strain>
    </source>
</reference>
<dbReference type="AlphaFoldDB" id="A0A196SI98"/>
<evidence type="ECO:0000256" key="6">
    <source>
        <dbReference type="ARBA" id="ARBA00022816"/>
    </source>
</evidence>
<evidence type="ECO:0000256" key="1">
    <source>
        <dbReference type="ARBA" id="ARBA00004567"/>
    </source>
</evidence>
<feature type="repeat" description="WD" evidence="11">
    <location>
        <begin position="53"/>
        <end position="96"/>
    </location>
</feature>
<organism evidence="12 13">
    <name type="scientific">Blastocystis sp. subtype 1 (strain ATCC 50177 / NandII)</name>
    <dbReference type="NCBI Taxonomy" id="478820"/>
    <lineage>
        <taxon>Eukaryota</taxon>
        <taxon>Sar</taxon>
        <taxon>Stramenopiles</taxon>
        <taxon>Bigyra</taxon>
        <taxon>Opalozoa</taxon>
        <taxon>Opalinata</taxon>
        <taxon>Blastocystidae</taxon>
        <taxon>Blastocystis</taxon>
    </lineage>
</organism>
<keyword evidence="4 11" id="KW-0853">WD repeat</keyword>
<keyword evidence="6" id="KW-0509">mRNA transport</keyword>
<evidence type="ECO:0000256" key="7">
    <source>
        <dbReference type="ARBA" id="ARBA00022927"/>
    </source>
</evidence>
<name>A0A196SI98_BLAHN</name>